<protein>
    <recommendedName>
        <fullName evidence="3">HTH tetR-type domain-containing protein</fullName>
    </recommendedName>
</protein>
<dbReference type="Gene3D" id="1.10.357.10">
    <property type="entry name" value="Tetracycline Repressor, domain 2"/>
    <property type="match status" value="1"/>
</dbReference>
<dbReference type="PROSITE" id="PS50977">
    <property type="entry name" value="HTH_TETR_2"/>
    <property type="match status" value="1"/>
</dbReference>
<organism evidence="4 5">
    <name type="scientific">Streptomyces crystallinus</name>
    <dbReference type="NCBI Taxonomy" id="68191"/>
    <lineage>
        <taxon>Bacteria</taxon>
        <taxon>Bacillati</taxon>
        <taxon>Actinomycetota</taxon>
        <taxon>Actinomycetes</taxon>
        <taxon>Kitasatosporales</taxon>
        <taxon>Streptomycetaceae</taxon>
        <taxon>Streptomyces</taxon>
    </lineage>
</organism>
<dbReference type="InterPro" id="IPR009057">
    <property type="entry name" value="Homeodomain-like_sf"/>
</dbReference>
<dbReference type="SUPFAM" id="SSF46689">
    <property type="entry name" value="Homeodomain-like"/>
    <property type="match status" value="1"/>
</dbReference>
<dbReference type="InterPro" id="IPR001647">
    <property type="entry name" value="HTH_TetR"/>
</dbReference>
<dbReference type="RefSeq" id="WP_344073931.1">
    <property type="nucleotide sequence ID" value="NZ_BAAACA010000014.1"/>
</dbReference>
<evidence type="ECO:0000256" key="1">
    <source>
        <dbReference type="ARBA" id="ARBA00023125"/>
    </source>
</evidence>
<sequence length="187" mass="20352">MLKDEALLDAAARVLADNRGASLVQVATGIGISRATLSRRYSTREALIRAVAARAIEVIDERLAATDLPDDADAEAFDASLERLISDLAPAVDLYGFTAHDGLVLADPVFRAGLEGHDQRALRFVTLGQRLGRLRGDLPPYWIWYMLWGLLDAAAEGVRDGHLGHREIRRLIGTTFRNGVEPPSASP</sequence>
<reference evidence="5" key="1">
    <citation type="journal article" date="2019" name="Int. J. Syst. Evol. Microbiol.">
        <title>The Global Catalogue of Microorganisms (GCM) 10K type strain sequencing project: providing services to taxonomists for standard genome sequencing and annotation.</title>
        <authorList>
            <consortium name="The Broad Institute Genomics Platform"/>
            <consortium name="The Broad Institute Genome Sequencing Center for Infectious Disease"/>
            <person name="Wu L."/>
            <person name="Ma J."/>
        </authorList>
    </citation>
    <scope>NUCLEOTIDE SEQUENCE [LARGE SCALE GENOMIC DNA]</scope>
    <source>
        <strain evidence="5">JCM 5067</strain>
    </source>
</reference>
<accession>A0ABP3QTZ6</accession>
<comment type="caution">
    <text evidence="4">The sequence shown here is derived from an EMBL/GenBank/DDBJ whole genome shotgun (WGS) entry which is preliminary data.</text>
</comment>
<keyword evidence="1 2" id="KW-0238">DNA-binding</keyword>
<feature type="domain" description="HTH tetR-type" evidence="3">
    <location>
        <begin position="1"/>
        <end position="59"/>
    </location>
</feature>
<evidence type="ECO:0000256" key="2">
    <source>
        <dbReference type="PROSITE-ProRule" id="PRU00335"/>
    </source>
</evidence>
<feature type="DNA-binding region" description="H-T-H motif" evidence="2">
    <location>
        <begin position="22"/>
        <end position="41"/>
    </location>
</feature>
<dbReference type="Proteomes" id="UP001500668">
    <property type="component" value="Unassembled WGS sequence"/>
</dbReference>
<evidence type="ECO:0000259" key="3">
    <source>
        <dbReference type="PROSITE" id="PS50977"/>
    </source>
</evidence>
<proteinExistence type="predicted"/>
<name>A0ABP3QTZ6_9ACTN</name>
<dbReference type="EMBL" id="BAAACA010000014">
    <property type="protein sequence ID" value="GAA0597374.1"/>
    <property type="molecule type" value="Genomic_DNA"/>
</dbReference>
<evidence type="ECO:0000313" key="4">
    <source>
        <dbReference type="EMBL" id="GAA0597374.1"/>
    </source>
</evidence>
<gene>
    <name evidence="4" type="ORF">GCM10010394_28700</name>
</gene>
<evidence type="ECO:0000313" key="5">
    <source>
        <dbReference type="Proteomes" id="UP001500668"/>
    </source>
</evidence>
<keyword evidence="5" id="KW-1185">Reference proteome</keyword>